<feature type="region of interest" description="Disordered" evidence="10">
    <location>
        <begin position="236"/>
        <end position="257"/>
    </location>
</feature>
<evidence type="ECO:0000256" key="2">
    <source>
        <dbReference type="ARBA" id="ARBA00006301"/>
    </source>
</evidence>
<organism evidence="11 12">
    <name type="scientific">Xylona heveae (strain CBS 132557 / TC161)</name>
    <dbReference type="NCBI Taxonomy" id="1328760"/>
    <lineage>
        <taxon>Eukaryota</taxon>
        <taxon>Fungi</taxon>
        <taxon>Dikarya</taxon>
        <taxon>Ascomycota</taxon>
        <taxon>Pezizomycotina</taxon>
        <taxon>Xylonomycetes</taxon>
        <taxon>Xylonales</taxon>
        <taxon>Xylonaceae</taxon>
        <taxon>Xylona</taxon>
    </lineage>
</organism>
<feature type="compositionally biased region" description="Basic residues" evidence="10">
    <location>
        <begin position="101"/>
        <end position="116"/>
    </location>
</feature>
<comment type="subcellular location">
    <subcellularLocation>
        <location evidence="1 9">Nucleus</location>
        <location evidence="1 9">Nucleolus</location>
    </subcellularLocation>
</comment>
<dbReference type="GO" id="GO:0005730">
    <property type="term" value="C:nucleolus"/>
    <property type="evidence" value="ECO:0007669"/>
    <property type="project" value="UniProtKB-SubCell"/>
</dbReference>
<dbReference type="RefSeq" id="XP_018190929.1">
    <property type="nucleotide sequence ID" value="XM_018331864.1"/>
</dbReference>
<dbReference type="AlphaFoldDB" id="A0A165ITP0"/>
<proteinExistence type="inferred from homology"/>
<dbReference type="EMBL" id="KV407455">
    <property type="protein sequence ID" value="KZF25374.1"/>
    <property type="molecule type" value="Genomic_DNA"/>
</dbReference>
<dbReference type="PANTHER" id="PTHR12787">
    <property type="entry name" value="RIBOSOMAL RNA-PROCESSING PROTEIN 8"/>
    <property type="match status" value="1"/>
</dbReference>
<dbReference type="InterPro" id="IPR029063">
    <property type="entry name" value="SAM-dependent_MTases_sf"/>
</dbReference>
<dbReference type="Pfam" id="PF05148">
    <property type="entry name" value="Methyltransf_8"/>
    <property type="match status" value="1"/>
</dbReference>
<evidence type="ECO:0000313" key="11">
    <source>
        <dbReference type="EMBL" id="KZF25374.1"/>
    </source>
</evidence>
<feature type="compositionally biased region" description="Polar residues" evidence="10">
    <location>
        <begin position="80"/>
        <end position="91"/>
    </location>
</feature>
<keyword evidence="7 9" id="KW-0539">Nucleus</keyword>
<dbReference type="GeneID" id="28897001"/>
<dbReference type="PANTHER" id="PTHR12787:SF0">
    <property type="entry name" value="RIBOSOMAL RNA-PROCESSING PROTEIN 8"/>
    <property type="match status" value="1"/>
</dbReference>
<evidence type="ECO:0000256" key="10">
    <source>
        <dbReference type="SAM" id="MobiDB-lite"/>
    </source>
</evidence>
<dbReference type="SUPFAM" id="SSF53335">
    <property type="entry name" value="S-adenosyl-L-methionine-dependent methyltransferases"/>
    <property type="match status" value="1"/>
</dbReference>
<dbReference type="Proteomes" id="UP000076632">
    <property type="component" value="Unassembled WGS sequence"/>
</dbReference>
<dbReference type="InterPro" id="IPR042036">
    <property type="entry name" value="RRP8_N"/>
</dbReference>
<keyword evidence="6 9" id="KW-0949">S-adenosyl-L-methionine</keyword>
<feature type="region of interest" description="Disordered" evidence="10">
    <location>
        <begin position="1"/>
        <end position="161"/>
    </location>
</feature>
<sequence>MFAVPGWSVSSTELKTQTKPETPKPTITEANKNSEGGISKASKKRKRGQGATGGVNVTDKNIGELWDQVIEGKVPEKANKPSQPKNATPQTHEIGGEEKTNKRKKLDKLKGKKQEKKNKAQHEKNVQEAQSETLHPPSSASSGPTPAAQPVAPPAPNVKLTPLQAKMREKLISARFRYLNETLYTTPSANALDVFSQNPEMFNEYHEGFRKQVEVWPENPVDGYIETLKTRGAIKFHGGKGRDKHHGGRGGSSKDVAGAVQSLPRTDGICRVADLGCGDARLAQMFTSDKAAAKKLKLEISSFDLQSPSPLVTKADMANLPLKDGSVNVAIFCLALMGTNWIDFVEEAYRILHWRGELWVAEIKSRFGRVGKAGRVVEHSVGHRQKKQAAGKQKNKKGNAAEGDDIDPETEREAFVEIDGGNLPKQETDVSAFIEVLRKRGFVLQQDSTAVDLSNKMFVKMHFVKAATPVRGKCVPKPGADDAGAQAKKQKPKFIDADALGGPTLDEEKTVLKPCVYKL</sequence>
<name>A0A165ITP0_XYLHT</name>
<dbReference type="Gene3D" id="3.40.50.150">
    <property type="entry name" value="Vaccinia Virus protein VP39"/>
    <property type="match status" value="1"/>
</dbReference>
<feature type="compositionally biased region" description="Basic and acidic residues" evidence="10">
    <location>
        <begin position="117"/>
        <end position="126"/>
    </location>
</feature>
<feature type="compositionally biased region" description="Basic residues" evidence="10">
    <location>
        <begin position="236"/>
        <end position="248"/>
    </location>
</feature>
<comment type="similarity">
    <text evidence="2 9">Belongs to the methyltransferase superfamily. RRP8 family.</text>
</comment>
<reference evidence="11 12" key="1">
    <citation type="journal article" date="2016" name="Fungal Biol.">
        <title>The genome of Xylona heveae provides a window into fungal endophytism.</title>
        <authorList>
            <person name="Gazis R."/>
            <person name="Kuo A."/>
            <person name="Riley R."/>
            <person name="LaButti K."/>
            <person name="Lipzen A."/>
            <person name="Lin J."/>
            <person name="Amirebrahimi M."/>
            <person name="Hesse C.N."/>
            <person name="Spatafora J.W."/>
            <person name="Henrissat B."/>
            <person name="Hainaut M."/>
            <person name="Grigoriev I.V."/>
            <person name="Hibbett D.S."/>
        </authorList>
    </citation>
    <scope>NUCLEOTIDE SEQUENCE [LARGE SCALE GENOMIC DNA]</scope>
    <source>
        <strain evidence="11 12">TC161</strain>
    </source>
</reference>
<dbReference type="STRING" id="1328760.A0A165ITP0"/>
<dbReference type="OMA" id="GNVDEMY"/>
<gene>
    <name evidence="11" type="ORF">L228DRAFT_244198</name>
</gene>
<dbReference type="GO" id="GO:0016433">
    <property type="term" value="F:rRNA (adenine) methyltransferase activity"/>
    <property type="evidence" value="ECO:0007669"/>
    <property type="project" value="UniProtKB-ARBA"/>
</dbReference>
<evidence type="ECO:0000256" key="6">
    <source>
        <dbReference type="ARBA" id="ARBA00022691"/>
    </source>
</evidence>
<evidence type="ECO:0000256" key="4">
    <source>
        <dbReference type="ARBA" id="ARBA00022603"/>
    </source>
</evidence>
<evidence type="ECO:0000256" key="8">
    <source>
        <dbReference type="ARBA" id="ARBA00076672"/>
    </source>
</evidence>
<accession>A0A165ITP0</accession>
<evidence type="ECO:0000256" key="5">
    <source>
        <dbReference type="ARBA" id="ARBA00022679"/>
    </source>
</evidence>
<keyword evidence="4 9" id="KW-0489">Methyltransferase</keyword>
<feature type="compositionally biased region" description="Basic residues" evidence="10">
    <location>
        <begin position="382"/>
        <end position="397"/>
    </location>
</feature>
<dbReference type="InterPro" id="IPR007823">
    <property type="entry name" value="RRP8"/>
</dbReference>
<dbReference type="Gene3D" id="1.10.10.2150">
    <property type="entry name" value="Ribosomal RNA-processing protein 8, N-terminal domain"/>
    <property type="match status" value="1"/>
</dbReference>
<keyword evidence="12" id="KW-1185">Reference proteome</keyword>
<feature type="non-terminal residue" evidence="11">
    <location>
        <position position="519"/>
    </location>
</feature>
<dbReference type="GO" id="GO:0042273">
    <property type="term" value="P:ribosomal large subunit biogenesis"/>
    <property type="evidence" value="ECO:0007669"/>
    <property type="project" value="TreeGrafter"/>
</dbReference>
<dbReference type="FunCoup" id="A0A165ITP0">
    <property type="interactions" value="285"/>
</dbReference>
<dbReference type="OrthoDB" id="10258825at2759"/>
<dbReference type="InParanoid" id="A0A165ITP0"/>
<keyword evidence="3 9" id="KW-0698">rRNA processing</keyword>
<evidence type="ECO:0000313" key="12">
    <source>
        <dbReference type="Proteomes" id="UP000076632"/>
    </source>
</evidence>
<comment type="function">
    <text evidence="9">S-adenosyl-L-methionine-dependent methyltransferase that specifically methylates the N(1) position of adenine in helix 25.1 in 25S rRNA. Required both for ribosomal 40S and 60S subunits biogenesis. Required for efficient pre-rRNA cleavage at site A2.</text>
</comment>
<evidence type="ECO:0000256" key="1">
    <source>
        <dbReference type="ARBA" id="ARBA00004604"/>
    </source>
</evidence>
<dbReference type="EC" id="2.1.1.-" evidence="9"/>
<evidence type="ECO:0000256" key="9">
    <source>
        <dbReference type="RuleBase" id="RU365074"/>
    </source>
</evidence>
<evidence type="ECO:0000256" key="7">
    <source>
        <dbReference type="ARBA" id="ARBA00023242"/>
    </source>
</evidence>
<evidence type="ECO:0000256" key="3">
    <source>
        <dbReference type="ARBA" id="ARBA00022552"/>
    </source>
</evidence>
<feature type="region of interest" description="Disordered" evidence="10">
    <location>
        <begin position="378"/>
        <end position="409"/>
    </location>
</feature>
<protein>
    <recommendedName>
        <fullName evidence="8 9">Ribosomal RNA-processing protein 8</fullName>
        <ecNumber evidence="9">2.1.1.-</ecNumber>
    </recommendedName>
</protein>
<dbReference type="FunFam" id="1.10.10.2150:FF:000001">
    <property type="entry name" value="Ribosomal RNA-processing protein 8"/>
    <property type="match status" value="1"/>
</dbReference>
<feature type="compositionally biased region" description="Low complexity" evidence="10">
    <location>
        <begin position="136"/>
        <end position="150"/>
    </location>
</feature>
<keyword evidence="5 9" id="KW-0808">Transferase</keyword>